<dbReference type="STRING" id="287986.DV20_42910"/>
<evidence type="ECO:0000313" key="3">
    <source>
        <dbReference type="EMBL" id="KDN16090.1"/>
    </source>
</evidence>
<accession>A0A066TMK5</accession>
<gene>
    <name evidence="3" type="ORF">DV20_42910</name>
</gene>
<dbReference type="GO" id="GO:0016705">
    <property type="term" value="F:oxidoreductase activity, acting on paired donors, with incorporation or reduction of molecular oxygen"/>
    <property type="evidence" value="ECO:0007669"/>
    <property type="project" value="InterPro"/>
</dbReference>
<dbReference type="NCBIfam" id="TIGR03620">
    <property type="entry name" value="F420_MSMEG_4141"/>
    <property type="match status" value="1"/>
</dbReference>
<organism evidence="3 4">
    <name type="scientific">Amycolatopsis rifamycinica</name>
    <dbReference type="NCBI Taxonomy" id="287986"/>
    <lineage>
        <taxon>Bacteria</taxon>
        <taxon>Bacillati</taxon>
        <taxon>Actinomycetota</taxon>
        <taxon>Actinomycetes</taxon>
        <taxon>Pseudonocardiales</taxon>
        <taxon>Pseudonocardiaceae</taxon>
        <taxon>Amycolatopsis</taxon>
    </lineage>
</organism>
<dbReference type="OrthoDB" id="4760590at2"/>
<sequence length="280" mass="29206">MTIERESLAAYLTAADATASDAVALEEAGYGTVWLAASPPADLRPVERLLDATGRIVVGTSVLNVWHADAEEVAESYHRIAAKHAGRFFLGIGAGHRELDAGYASPVAKVESYLDALTAAGVPADRVLLAALGPRMLRLAAERAAGTLTLQVTPEHTRRAREALGPDKLVVPGHGVLLDGDAGRARETARAGVRPMLGISSYAANLRRIGYTEEDLTEPFSDRLIDGLVFHGDEAAVAAGIRAELAAGASQVGLHAMGADPIGDLRAIAAAVGEQRVPQS</sequence>
<dbReference type="InterPro" id="IPR011251">
    <property type="entry name" value="Luciferase-like_dom"/>
</dbReference>
<comment type="caution">
    <text evidence="3">The sequence shown here is derived from an EMBL/GenBank/DDBJ whole genome shotgun (WGS) entry which is preliminary data.</text>
</comment>
<dbReference type="PANTHER" id="PTHR43244:SF1">
    <property type="entry name" value="5,10-METHYLENETETRAHYDROMETHANOPTERIN REDUCTASE"/>
    <property type="match status" value="1"/>
</dbReference>
<dbReference type="eggNOG" id="COG2141">
    <property type="taxonomic scope" value="Bacteria"/>
</dbReference>
<evidence type="ECO:0000313" key="4">
    <source>
        <dbReference type="Proteomes" id="UP000027345"/>
    </source>
</evidence>
<proteinExistence type="predicted"/>
<protein>
    <submittedName>
        <fullName evidence="3">F420-dependent oxidoreductase</fullName>
    </submittedName>
</protein>
<dbReference type="InterPro" id="IPR036661">
    <property type="entry name" value="Luciferase-like_sf"/>
</dbReference>
<feature type="domain" description="Luciferase-like" evidence="2">
    <location>
        <begin position="20"/>
        <end position="100"/>
    </location>
</feature>
<dbReference type="SUPFAM" id="SSF51679">
    <property type="entry name" value="Bacterial luciferase-like"/>
    <property type="match status" value="1"/>
</dbReference>
<dbReference type="InterPro" id="IPR050564">
    <property type="entry name" value="F420-G6PD/mer"/>
</dbReference>
<dbReference type="PANTHER" id="PTHR43244">
    <property type="match status" value="1"/>
</dbReference>
<evidence type="ECO:0000256" key="1">
    <source>
        <dbReference type="ARBA" id="ARBA00023002"/>
    </source>
</evidence>
<dbReference type="AlphaFoldDB" id="A0A066TMK5"/>
<dbReference type="Proteomes" id="UP000027345">
    <property type="component" value="Unassembled WGS sequence"/>
</dbReference>
<dbReference type="Pfam" id="PF00296">
    <property type="entry name" value="Bac_luciferase"/>
    <property type="match status" value="1"/>
</dbReference>
<dbReference type="Gene3D" id="3.20.20.30">
    <property type="entry name" value="Luciferase-like domain"/>
    <property type="match status" value="1"/>
</dbReference>
<evidence type="ECO:0000259" key="2">
    <source>
        <dbReference type="Pfam" id="PF00296"/>
    </source>
</evidence>
<dbReference type="EMBL" id="JMQI01000084">
    <property type="protein sequence ID" value="KDN16090.1"/>
    <property type="molecule type" value="Genomic_DNA"/>
</dbReference>
<dbReference type="InterPro" id="IPR019922">
    <property type="entry name" value="Lucif-like_OxRdatse_MSMEG_4141"/>
</dbReference>
<name>A0A066TMK5_9PSEU</name>
<reference evidence="3 4" key="1">
    <citation type="submission" date="2014-05" db="EMBL/GenBank/DDBJ databases">
        <title>Draft genome sequence of Amycolatopsis rifamycinica DSM 46095.</title>
        <authorList>
            <person name="Lal R."/>
            <person name="Saxena A."/>
            <person name="Kumari R."/>
            <person name="Mukherjee U."/>
            <person name="Singh P."/>
            <person name="Sangwan N."/>
            <person name="Mahato N.K."/>
        </authorList>
    </citation>
    <scope>NUCLEOTIDE SEQUENCE [LARGE SCALE GENOMIC DNA]</scope>
    <source>
        <strain evidence="3 4">DSM 46095</strain>
    </source>
</reference>
<keyword evidence="1" id="KW-0560">Oxidoreductase</keyword>
<dbReference type="RefSeq" id="WP_043789591.1">
    <property type="nucleotide sequence ID" value="NZ_JMQI01000084.1"/>
</dbReference>
<keyword evidence="4" id="KW-1185">Reference proteome</keyword>